<protein>
    <submittedName>
        <fullName evidence="3">Uncharacterized protein</fullName>
    </submittedName>
</protein>
<gene>
    <name evidence="3" type="ORF">H4R18_004067</name>
</gene>
<feature type="region of interest" description="Disordered" evidence="1">
    <location>
        <begin position="395"/>
        <end position="435"/>
    </location>
</feature>
<dbReference type="InterPro" id="IPR009003">
    <property type="entry name" value="Peptidase_S1_PA"/>
</dbReference>
<dbReference type="OrthoDB" id="6380398at2759"/>
<reference evidence="3" key="1">
    <citation type="submission" date="2022-07" db="EMBL/GenBank/DDBJ databases">
        <title>Phylogenomic reconstructions and comparative analyses of Kickxellomycotina fungi.</title>
        <authorList>
            <person name="Reynolds N.K."/>
            <person name="Stajich J.E."/>
            <person name="Barry K."/>
            <person name="Grigoriev I.V."/>
            <person name="Crous P."/>
            <person name="Smith M.E."/>
        </authorList>
    </citation>
    <scope>NUCLEOTIDE SEQUENCE</scope>
    <source>
        <strain evidence="3">NBRC 105414</strain>
    </source>
</reference>
<accession>A0A9W8HBV7</accession>
<sequence length="435" mass="46414">MAAVAAASCMEFTGGGRVDMSVRYEAYLDAGIDGKTAKYEVKKISINPWFNATSLTNNIAVLEYNAGSNATWRSPFYPRTMNDPAPLMYVQSWLSNADKMAWGSGSKAATWSYGDYMCPRMSDVYNVHIDHIGCTNFTMQSPLLHETSCPIPFGLMYTMADGLPYLSGILGYTASIRSIGLCETFNNRNYHTYTANYIGFIQDVLGRQVYYGKDVFNASVVDTGGFYMIASQFTFAPNVVTRSGDLFENATLADGASESGSGPASSSTKADTSGSPDSSDSQESSGSQQGDSEGGLPKRAAVVAGVCGSISGAAIVATAGLLALRWRRRRRPVDPVNQILIQTGTGYGFGVARTPRVLSTAEVQSTIGEAGLGMARGSRVLSAAEAQIAIEEGDLPPVYDAPPCSSTEQPLVQWQQHPPKGHDTDAEKGGLEKSD</sequence>
<keyword evidence="2" id="KW-0472">Membrane</keyword>
<dbReference type="SUPFAM" id="SSF50494">
    <property type="entry name" value="Trypsin-like serine proteases"/>
    <property type="match status" value="1"/>
</dbReference>
<organism evidence="3 4">
    <name type="scientific">Coemansia javaensis</name>
    <dbReference type="NCBI Taxonomy" id="2761396"/>
    <lineage>
        <taxon>Eukaryota</taxon>
        <taxon>Fungi</taxon>
        <taxon>Fungi incertae sedis</taxon>
        <taxon>Zoopagomycota</taxon>
        <taxon>Kickxellomycotina</taxon>
        <taxon>Kickxellomycetes</taxon>
        <taxon>Kickxellales</taxon>
        <taxon>Kickxellaceae</taxon>
        <taxon>Coemansia</taxon>
    </lineage>
</organism>
<proteinExistence type="predicted"/>
<evidence type="ECO:0000313" key="3">
    <source>
        <dbReference type="EMBL" id="KAJ2779329.1"/>
    </source>
</evidence>
<feature type="compositionally biased region" description="Polar residues" evidence="1">
    <location>
        <begin position="404"/>
        <end position="416"/>
    </location>
</feature>
<dbReference type="AlphaFoldDB" id="A0A9W8HBV7"/>
<feature type="compositionally biased region" description="Basic and acidic residues" evidence="1">
    <location>
        <begin position="420"/>
        <end position="435"/>
    </location>
</feature>
<keyword evidence="2" id="KW-0812">Transmembrane</keyword>
<keyword evidence="4" id="KW-1185">Reference proteome</keyword>
<feature type="compositionally biased region" description="Low complexity" evidence="1">
    <location>
        <begin position="254"/>
        <end position="295"/>
    </location>
</feature>
<dbReference type="Proteomes" id="UP001140217">
    <property type="component" value="Unassembled WGS sequence"/>
</dbReference>
<feature type="transmembrane region" description="Helical" evidence="2">
    <location>
        <begin position="301"/>
        <end position="324"/>
    </location>
</feature>
<evidence type="ECO:0000256" key="1">
    <source>
        <dbReference type="SAM" id="MobiDB-lite"/>
    </source>
</evidence>
<evidence type="ECO:0000256" key="2">
    <source>
        <dbReference type="SAM" id="Phobius"/>
    </source>
</evidence>
<keyword evidence="2" id="KW-1133">Transmembrane helix</keyword>
<name>A0A9W8HBV7_9FUNG</name>
<feature type="region of interest" description="Disordered" evidence="1">
    <location>
        <begin position="254"/>
        <end position="296"/>
    </location>
</feature>
<evidence type="ECO:0000313" key="4">
    <source>
        <dbReference type="Proteomes" id="UP001140217"/>
    </source>
</evidence>
<comment type="caution">
    <text evidence="3">The sequence shown here is derived from an EMBL/GenBank/DDBJ whole genome shotgun (WGS) entry which is preliminary data.</text>
</comment>
<dbReference type="EMBL" id="JANBUL010000182">
    <property type="protein sequence ID" value="KAJ2779329.1"/>
    <property type="molecule type" value="Genomic_DNA"/>
</dbReference>